<protein>
    <submittedName>
        <fullName evidence="2">CDP-alcohol phosphatidyltransferase family protein</fullName>
    </submittedName>
</protein>
<keyword evidence="3" id="KW-1185">Reference proteome</keyword>
<reference evidence="2 3" key="2">
    <citation type="submission" date="2020-06" db="EMBL/GenBank/DDBJ databases">
        <title>Polyphasic characterization of a Rahnella strain isolated from tree sap.</title>
        <authorList>
            <person name="Kim I.S."/>
        </authorList>
    </citation>
    <scope>NUCLEOTIDE SEQUENCE [LARGE SCALE GENOMIC DNA]</scope>
    <source>
        <strain evidence="2 3">SAP-1</strain>
    </source>
</reference>
<proteinExistence type="predicted"/>
<evidence type="ECO:0000313" key="3">
    <source>
        <dbReference type="Proteomes" id="UP000585363"/>
    </source>
</evidence>
<comment type="caution">
    <text evidence="2">The sequence shown here is derived from an EMBL/GenBank/DDBJ whole genome shotgun (WGS) entry which is preliminary data.</text>
</comment>
<dbReference type="AlphaFoldDB" id="A0A848MMH2"/>
<keyword evidence="1" id="KW-0812">Transmembrane</keyword>
<evidence type="ECO:0000313" key="2">
    <source>
        <dbReference type="EMBL" id="NMP28250.1"/>
    </source>
</evidence>
<dbReference type="Pfam" id="PF01066">
    <property type="entry name" value="CDP-OH_P_transf"/>
    <property type="match status" value="1"/>
</dbReference>
<accession>A0A848MMH2</accession>
<dbReference type="RefSeq" id="WP_169403959.1">
    <property type="nucleotide sequence ID" value="NZ_JAADJU010000008.1"/>
</dbReference>
<reference evidence="2 3" key="1">
    <citation type="submission" date="2020-01" db="EMBL/GenBank/DDBJ databases">
        <authorList>
            <person name="Lee S.D."/>
        </authorList>
    </citation>
    <scope>NUCLEOTIDE SEQUENCE [LARGE SCALE GENOMIC DNA]</scope>
    <source>
        <strain evidence="2 3">SAP-1</strain>
    </source>
</reference>
<dbReference type="GO" id="GO:0016780">
    <property type="term" value="F:phosphotransferase activity, for other substituted phosphate groups"/>
    <property type="evidence" value="ECO:0007669"/>
    <property type="project" value="InterPro"/>
</dbReference>
<keyword evidence="2" id="KW-0808">Transferase</keyword>
<evidence type="ECO:0000256" key="1">
    <source>
        <dbReference type="SAM" id="Phobius"/>
    </source>
</evidence>
<feature type="transmembrane region" description="Helical" evidence="1">
    <location>
        <begin position="152"/>
        <end position="185"/>
    </location>
</feature>
<keyword evidence="1" id="KW-0472">Membrane</keyword>
<dbReference type="GO" id="GO:0016020">
    <property type="term" value="C:membrane"/>
    <property type="evidence" value="ECO:0007669"/>
    <property type="project" value="InterPro"/>
</dbReference>
<keyword evidence="1" id="KW-1133">Transmembrane helix</keyword>
<gene>
    <name evidence="2" type="ORF">GW590_15415</name>
</gene>
<dbReference type="EMBL" id="JAADJU010000008">
    <property type="protein sequence ID" value="NMP28250.1"/>
    <property type="molecule type" value="Genomic_DNA"/>
</dbReference>
<dbReference type="GO" id="GO:0008654">
    <property type="term" value="P:phospholipid biosynthetic process"/>
    <property type="evidence" value="ECO:0007669"/>
    <property type="project" value="InterPro"/>
</dbReference>
<organism evidence="2 3">
    <name type="scientific">Rouxiella aceris</name>
    <dbReference type="NCBI Taxonomy" id="2703884"/>
    <lineage>
        <taxon>Bacteria</taxon>
        <taxon>Pseudomonadati</taxon>
        <taxon>Pseudomonadota</taxon>
        <taxon>Gammaproteobacteria</taxon>
        <taxon>Enterobacterales</taxon>
        <taxon>Yersiniaceae</taxon>
        <taxon>Rouxiella</taxon>
    </lineage>
</organism>
<feature type="transmembrane region" description="Helical" evidence="1">
    <location>
        <begin position="99"/>
        <end position="125"/>
    </location>
</feature>
<name>A0A848MMH2_9GAMM</name>
<sequence length="200" mass="21931">MTLYNIKPKFQNILRPLVIKLHHWGVTANQITVLAMLGSLILGGILIYRPEPLLFCALPVFLFLRMALNAIDGMLARECNQQTPLGALLNEVGDIISDAALYLSFGFLAGVPLPLVVLVVLLSWLSEFCGVMAQTLTGQRDYRGPLGKSDRAFLFGALGLMIALWPQGIAVVNSLFITAAMLLIWTVINRCRSAVAVRHD</sequence>
<feature type="transmembrane region" description="Helical" evidence="1">
    <location>
        <begin position="21"/>
        <end position="46"/>
    </location>
</feature>
<dbReference type="Proteomes" id="UP000585363">
    <property type="component" value="Unassembled WGS sequence"/>
</dbReference>
<dbReference type="InterPro" id="IPR000462">
    <property type="entry name" value="CDP-OH_P_trans"/>
</dbReference>
<dbReference type="InterPro" id="IPR043130">
    <property type="entry name" value="CDP-OH_PTrfase_TM_dom"/>
</dbReference>
<dbReference type="Gene3D" id="1.20.120.1760">
    <property type="match status" value="1"/>
</dbReference>